<sequence>MTVRRFASYAETARVDDATLRAAAQDGAAEDRALACWRLMTRGQALTTIGAGGPDAGHRRLLLLNFAVAREVELLEAVAQFDPEPAIRREALGWLIRVAPSPVPAMLRVREAAAEEPDLAFELVEANRQFAWDALAAELELRLSAADVATRARASDRLFELGDTVPPALRSAVEVEVNAVLQRSMLSRWAQSADHAALIEALTAWVRGREAIVQALVGAGRSYPFEMLAPVAAAGDAAAVTELLGPPYSPPAGAWLLGQMRAALAEGRDIEVLLQRFAGACREGAVSPVSDDDAALVLLLAGEDVPSTLSPELSRLLQAPHRTLRLLAARELSRHDIASPAVQAIGLAELDEEMLARWARSDHHASLLAAALGAARELVASPLPWSEALSALETALPRWSAVLWALTTAGRRAPWEALQPIAEALATEYVEPLQLVDSQVVVALICLSERPLVPAARRWLVVMEDRSRLFSGDGWAVREALGSVPAGDLEADELELLQSFREEERELSEE</sequence>
<dbReference type="RefSeq" id="WP_267776113.1">
    <property type="nucleotide sequence ID" value="NZ_JAPNKE010000002.1"/>
</dbReference>
<accession>A0A9X3EZY2</accession>
<reference evidence="1" key="1">
    <citation type="submission" date="2022-11" db="EMBL/GenBank/DDBJ databases">
        <title>Minimal conservation of predation-associated metabolite biosynthetic gene clusters underscores biosynthetic potential of Myxococcota including descriptions for ten novel species: Archangium lansinium sp. nov., Myxococcus landrumus sp. nov., Nannocystis bai.</title>
        <authorList>
            <person name="Ahearne A."/>
            <person name="Stevens C."/>
            <person name="Phillips K."/>
        </authorList>
    </citation>
    <scope>NUCLEOTIDE SEQUENCE</scope>
    <source>
        <strain evidence="1">Na p29</strain>
    </source>
</reference>
<dbReference type="AlphaFoldDB" id="A0A9X3EZY2"/>
<dbReference type="EMBL" id="JAPNKE010000002">
    <property type="protein sequence ID" value="MCY1012630.1"/>
    <property type="molecule type" value="Genomic_DNA"/>
</dbReference>
<evidence type="ECO:0000313" key="2">
    <source>
        <dbReference type="Proteomes" id="UP001150924"/>
    </source>
</evidence>
<comment type="caution">
    <text evidence="1">The sequence shown here is derived from an EMBL/GenBank/DDBJ whole genome shotgun (WGS) entry which is preliminary data.</text>
</comment>
<name>A0A9X3EZY2_9BACT</name>
<dbReference type="Proteomes" id="UP001150924">
    <property type="component" value="Unassembled WGS sequence"/>
</dbReference>
<protein>
    <submittedName>
        <fullName evidence="1">Uncharacterized protein</fullName>
    </submittedName>
</protein>
<organism evidence="1 2">
    <name type="scientific">Nannocystis pusilla</name>
    <dbReference type="NCBI Taxonomy" id="889268"/>
    <lineage>
        <taxon>Bacteria</taxon>
        <taxon>Pseudomonadati</taxon>
        <taxon>Myxococcota</taxon>
        <taxon>Polyangia</taxon>
        <taxon>Nannocystales</taxon>
        <taxon>Nannocystaceae</taxon>
        <taxon>Nannocystis</taxon>
    </lineage>
</organism>
<evidence type="ECO:0000313" key="1">
    <source>
        <dbReference type="EMBL" id="MCY1012630.1"/>
    </source>
</evidence>
<keyword evidence="2" id="KW-1185">Reference proteome</keyword>
<proteinExistence type="predicted"/>
<gene>
    <name evidence="1" type="ORF">OV079_45280</name>
</gene>